<reference evidence="2" key="1">
    <citation type="journal article" date="2023" name="Mol. Phylogenet. Evol.">
        <title>Genome-scale phylogeny and comparative genomics of the fungal order Sordariales.</title>
        <authorList>
            <person name="Hensen N."/>
            <person name="Bonometti L."/>
            <person name="Westerberg I."/>
            <person name="Brannstrom I.O."/>
            <person name="Guillou S."/>
            <person name="Cros-Aarteil S."/>
            <person name="Calhoun S."/>
            <person name="Haridas S."/>
            <person name="Kuo A."/>
            <person name="Mondo S."/>
            <person name="Pangilinan J."/>
            <person name="Riley R."/>
            <person name="LaButti K."/>
            <person name="Andreopoulos B."/>
            <person name="Lipzen A."/>
            <person name="Chen C."/>
            <person name="Yan M."/>
            <person name="Daum C."/>
            <person name="Ng V."/>
            <person name="Clum A."/>
            <person name="Steindorff A."/>
            <person name="Ohm R.A."/>
            <person name="Martin F."/>
            <person name="Silar P."/>
            <person name="Natvig D.O."/>
            <person name="Lalanne C."/>
            <person name="Gautier V."/>
            <person name="Ament-Velasquez S.L."/>
            <person name="Kruys A."/>
            <person name="Hutchinson M.I."/>
            <person name="Powell A.J."/>
            <person name="Barry K."/>
            <person name="Miller A.N."/>
            <person name="Grigoriev I.V."/>
            <person name="Debuchy R."/>
            <person name="Gladieux P."/>
            <person name="Hiltunen Thoren M."/>
            <person name="Johannesson H."/>
        </authorList>
    </citation>
    <scope>NUCLEOTIDE SEQUENCE</scope>
    <source>
        <strain evidence="2">FGSC 1904</strain>
    </source>
</reference>
<evidence type="ECO:0000256" key="1">
    <source>
        <dbReference type="SAM" id="MobiDB-lite"/>
    </source>
</evidence>
<feature type="region of interest" description="Disordered" evidence="1">
    <location>
        <begin position="372"/>
        <end position="398"/>
    </location>
</feature>
<organism evidence="2 3">
    <name type="scientific">Sordaria brevicollis</name>
    <dbReference type="NCBI Taxonomy" id="83679"/>
    <lineage>
        <taxon>Eukaryota</taxon>
        <taxon>Fungi</taxon>
        <taxon>Dikarya</taxon>
        <taxon>Ascomycota</taxon>
        <taxon>Pezizomycotina</taxon>
        <taxon>Sordariomycetes</taxon>
        <taxon>Sordariomycetidae</taxon>
        <taxon>Sordariales</taxon>
        <taxon>Sordariaceae</taxon>
        <taxon>Sordaria</taxon>
    </lineage>
</organism>
<dbReference type="Proteomes" id="UP001281003">
    <property type="component" value="Unassembled WGS sequence"/>
</dbReference>
<name>A0AAE0UBD8_SORBR</name>
<proteinExistence type="predicted"/>
<keyword evidence="3" id="KW-1185">Reference proteome</keyword>
<reference evidence="2" key="2">
    <citation type="submission" date="2023-07" db="EMBL/GenBank/DDBJ databases">
        <authorList>
            <consortium name="Lawrence Berkeley National Laboratory"/>
            <person name="Haridas S."/>
            <person name="Hensen N."/>
            <person name="Bonometti L."/>
            <person name="Westerberg I."/>
            <person name="Brannstrom I.O."/>
            <person name="Guillou S."/>
            <person name="Cros-Aarteil S."/>
            <person name="Calhoun S."/>
            <person name="Kuo A."/>
            <person name="Mondo S."/>
            <person name="Pangilinan J."/>
            <person name="Riley R."/>
            <person name="LaButti K."/>
            <person name="Andreopoulos B."/>
            <person name="Lipzen A."/>
            <person name="Chen C."/>
            <person name="Yanf M."/>
            <person name="Daum C."/>
            <person name="Ng V."/>
            <person name="Clum A."/>
            <person name="Steindorff A."/>
            <person name="Ohm R."/>
            <person name="Martin F."/>
            <person name="Silar P."/>
            <person name="Natvig D."/>
            <person name="Lalanne C."/>
            <person name="Gautier V."/>
            <person name="Ament-velasquez S.L."/>
            <person name="Kruys A."/>
            <person name="Hutchinson M.I."/>
            <person name="Powell A.J."/>
            <person name="Barry K."/>
            <person name="Miller A.N."/>
            <person name="Grigoriev I.V."/>
            <person name="Debuchy R."/>
            <person name="Gladieux P."/>
            <person name="Thoren M.H."/>
            <person name="Johannesson H."/>
        </authorList>
    </citation>
    <scope>NUCLEOTIDE SEQUENCE</scope>
    <source>
        <strain evidence="2">FGSC 1904</strain>
    </source>
</reference>
<comment type="caution">
    <text evidence="2">The sequence shown here is derived from an EMBL/GenBank/DDBJ whole genome shotgun (WGS) entry which is preliminary data.</text>
</comment>
<accession>A0AAE0UBD8</accession>
<evidence type="ECO:0000313" key="2">
    <source>
        <dbReference type="EMBL" id="KAK3397314.1"/>
    </source>
</evidence>
<dbReference type="AlphaFoldDB" id="A0AAE0UBD8"/>
<feature type="region of interest" description="Disordered" evidence="1">
    <location>
        <begin position="319"/>
        <end position="341"/>
    </location>
</feature>
<sequence length="573" mass="63454">MEPTAVKLGSITVARKNSPLSLELTSSFLVDSETTSTALGLQQLTAIGLARHSKDGNLWMAKSGSCQLVFKTFINGQLPDPNVIDPAIISFLIGMAAECSEQEEQDRKPAETTYFLCHPDLSSEMIVPPTITCVKFKGLMCKLNLRIDTSWGSKAGRKPKRGSSKKPVEEETVQEPEEPSVAGETQPAGKRRNPRRVTRAADVKYTDIVARKPAARKANTSVNSDSDQVILLSISKEEAEEMALFLDVALRKLVEVKHNSPGIKVFSGDADFPSLIEIAPAVWNLRYLQSMTAHAKTIPTIASGVARLRNAQAASLREKVSKLSGASGAEPPSNNSPSHAAEGNLEEAIMKEVGKRLWTLCQTTIRVEPTVKTGSKRKVKVDEKEAPADTQAEEEEEVTQEEYFSQLTDDGWVDHHHYPPLTHDYLFDSFEEPGTDTDTGTDSDVFEYDYKHQPIEDITLFQEHAEWLSEECYGDEDPFGESELDHASDDGDNMMALDELQPSSEGDYVYADALGRLHPMPRHQALQVQAGQVESLTGNELLLPFDEKEEEDYEDIDDDLEEFLEGYLGWGFV</sequence>
<feature type="compositionally biased region" description="Basic residues" evidence="1">
    <location>
        <begin position="155"/>
        <end position="164"/>
    </location>
</feature>
<dbReference type="EMBL" id="JAUTDP010000008">
    <property type="protein sequence ID" value="KAK3397314.1"/>
    <property type="molecule type" value="Genomic_DNA"/>
</dbReference>
<evidence type="ECO:0000313" key="3">
    <source>
        <dbReference type="Proteomes" id="UP001281003"/>
    </source>
</evidence>
<feature type="region of interest" description="Disordered" evidence="1">
    <location>
        <begin position="152"/>
        <end position="197"/>
    </location>
</feature>
<gene>
    <name evidence="2" type="ORF">B0T20DRAFT_500964</name>
</gene>
<protein>
    <submittedName>
        <fullName evidence="2">Uncharacterized protein</fullName>
    </submittedName>
</protein>